<evidence type="ECO:0000313" key="4">
    <source>
        <dbReference type="Proteomes" id="UP001319870"/>
    </source>
</evidence>
<evidence type="ECO:0000256" key="2">
    <source>
        <dbReference type="SAM" id="SignalP"/>
    </source>
</evidence>
<keyword evidence="4" id="KW-1185">Reference proteome</keyword>
<dbReference type="RefSeq" id="WP_225564697.1">
    <property type="nucleotide sequence ID" value="NZ_JAIXCQ010000003.1"/>
</dbReference>
<feature type="chain" id="PRO_5045207144" description="Lipoprotein" evidence="2">
    <location>
        <begin position="22"/>
        <end position="537"/>
    </location>
</feature>
<evidence type="ECO:0008006" key="5">
    <source>
        <dbReference type="Google" id="ProtNLM"/>
    </source>
</evidence>
<protein>
    <recommendedName>
        <fullName evidence="5">Lipoprotein</fullName>
    </recommendedName>
</protein>
<evidence type="ECO:0000313" key="3">
    <source>
        <dbReference type="EMBL" id="MCA5892938.1"/>
    </source>
</evidence>
<name>A0ABS7ZD08_9MICO</name>
<accession>A0ABS7ZD08</accession>
<feature type="signal peptide" evidence="2">
    <location>
        <begin position="1"/>
        <end position="21"/>
    </location>
</feature>
<sequence>MPSRNARFVLPVAVVVSGALALAGCSVTQPDDVASPQESAPSVAVREIEQHALLLDTADPVELALTASQTVYARAETVVLADAADDEAMASLAAAAVGVRAPALLARGGSSDTGLRDELNRLGARVAVVVGEEGAAAQDVASAAGVQVVRATPDVVEGEDGFPVIEDDDLGALLADVVGAGGTAPSAQDAPRLLREVLAVVDPEPGQEAAIASLRAVGAVAADVPGGDLGAARAVRTVDEAQALTVLGVGPTFGEPEDFAWRVAAAEGGALLPSGTQHLLPGRYVTTSADRWDDPATMVARAQEVAAVYDVAPAGDEAADADETAEGGEGSAQEAGPVVPTLRIAAGEPATAAGDDGDWVTEEDPEALRPLVDAAREAGVYVLLDVGSGTAPLVEEVREVEALLQQSGVGVAVHPERRLSDDPASSHRADAAEVQDVVTYLADLMTREGLPPTMLVVHQTRPDSVPDRQELRSVAQVEVVVAADRTGGGTTGEWVWNEVSAGVPDGVHLGWSGPGFPTSSAPGLVPTDPSPVVVGAL</sequence>
<organism evidence="3 4">
    <name type="scientific">Isoptericola luteus</name>
    <dbReference type="NCBI Taxonomy" id="2879484"/>
    <lineage>
        <taxon>Bacteria</taxon>
        <taxon>Bacillati</taxon>
        <taxon>Actinomycetota</taxon>
        <taxon>Actinomycetes</taxon>
        <taxon>Micrococcales</taxon>
        <taxon>Promicromonosporaceae</taxon>
        <taxon>Isoptericola</taxon>
    </lineage>
</organism>
<feature type="region of interest" description="Disordered" evidence="1">
    <location>
        <begin position="318"/>
        <end position="338"/>
    </location>
</feature>
<reference evidence="3 4" key="1">
    <citation type="submission" date="2021-09" db="EMBL/GenBank/DDBJ databases">
        <title>Isoptericola luteus sp. nov., a novel bacterium isolated from Harbin, the capital city of Heilongjiang province.</title>
        <authorList>
            <person name="Li J."/>
        </authorList>
    </citation>
    <scope>NUCLEOTIDE SEQUENCE [LARGE SCALE GENOMIC DNA]</scope>
    <source>
        <strain evidence="3 4">NEAU-Y5</strain>
    </source>
</reference>
<dbReference type="EMBL" id="JAIXCQ010000003">
    <property type="protein sequence ID" value="MCA5892938.1"/>
    <property type="molecule type" value="Genomic_DNA"/>
</dbReference>
<dbReference type="PROSITE" id="PS51257">
    <property type="entry name" value="PROKAR_LIPOPROTEIN"/>
    <property type="match status" value="1"/>
</dbReference>
<keyword evidence="2" id="KW-0732">Signal</keyword>
<gene>
    <name evidence="3" type="ORF">LEP48_06160</name>
</gene>
<proteinExistence type="predicted"/>
<comment type="caution">
    <text evidence="3">The sequence shown here is derived from an EMBL/GenBank/DDBJ whole genome shotgun (WGS) entry which is preliminary data.</text>
</comment>
<dbReference type="Proteomes" id="UP001319870">
    <property type="component" value="Unassembled WGS sequence"/>
</dbReference>
<evidence type="ECO:0000256" key="1">
    <source>
        <dbReference type="SAM" id="MobiDB-lite"/>
    </source>
</evidence>